<evidence type="ECO:0000259" key="1">
    <source>
        <dbReference type="Pfam" id="PF05099"/>
    </source>
</evidence>
<comment type="caution">
    <text evidence="3">The sequence shown here is derived from an EMBL/GenBank/DDBJ whole genome shotgun (WGS) entry which is preliminary data.</text>
</comment>
<dbReference type="Gene3D" id="1.10.3680.10">
    <property type="entry name" value="TerB-like"/>
    <property type="match status" value="1"/>
</dbReference>
<organism evidence="3">
    <name type="scientific">marine sediment metagenome</name>
    <dbReference type="NCBI Taxonomy" id="412755"/>
    <lineage>
        <taxon>unclassified sequences</taxon>
        <taxon>metagenomes</taxon>
        <taxon>ecological metagenomes</taxon>
    </lineage>
</organism>
<name>X0TBA2_9ZZZZ</name>
<dbReference type="Pfam" id="PF05099">
    <property type="entry name" value="TerB"/>
    <property type="match status" value="1"/>
</dbReference>
<feature type="non-terminal residue" evidence="3">
    <location>
        <position position="1"/>
    </location>
</feature>
<feature type="domain" description="TerB-C" evidence="2">
    <location>
        <begin position="266"/>
        <end position="385"/>
    </location>
</feature>
<dbReference type="EMBL" id="BARS01006765">
    <property type="protein sequence ID" value="GAF73355.1"/>
    <property type="molecule type" value="Genomic_DNA"/>
</dbReference>
<protein>
    <recommendedName>
        <fullName evidence="4">TerB-C domain-containing protein</fullName>
    </recommendedName>
</protein>
<accession>X0TBA2</accession>
<evidence type="ECO:0000259" key="2">
    <source>
        <dbReference type="Pfam" id="PF15615"/>
    </source>
</evidence>
<evidence type="ECO:0000313" key="3">
    <source>
        <dbReference type="EMBL" id="GAF73355.1"/>
    </source>
</evidence>
<dbReference type="AlphaFoldDB" id="X0TBA2"/>
<evidence type="ECO:0008006" key="4">
    <source>
        <dbReference type="Google" id="ProtNLM"/>
    </source>
</evidence>
<dbReference type="SUPFAM" id="SSF158682">
    <property type="entry name" value="TerB-like"/>
    <property type="match status" value="1"/>
</dbReference>
<dbReference type="InterPro" id="IPR029024">
    <property type="entry name" value="TerB-like"/>
</dbReference>
<dbReference type="InterPro" id="IPR028932">
    <property type="entry name" value="TerB-C"/>
</dbReference>
<feature type="domain" description="Co-chaperone DjlA N-terminal" evidence="1">
    <location>
        <begin position="113"/>
        <end position="219"/>
    </location>
</feature>
<dbReference type="InterPro" id="IPR007791">
    <property type="entry name" value="DjlA_N"/>
</dbReference>
<sequence length="387" mass="42133">RALLPPELAESRQSPASEQLRTWIEVSLGDRDGAAVEGADLMTHWDCARADRMSKGEVGSFARALESLGYGIEPDPRFGGGGIRSDQKVVLFPLGSERIAASSPAYRAATLLLHLAALVAASGGDVGETEERHLEEHLEQSLHLGAEESRRLRAHLKWLIAEKPRAAGIKRRLEGIDAARRRLLAEFAIATAAIDGVIDPEEIQTLTKIYGLLGFDPKQAYADIHSLQTRDSWRPAEDPITVRPPEAAEAGYAIPEPPQKPVHVTSNFALDMDRVERTLAETETISRVLAEVFAEEPAEAKALEADPIASSAVPGLDPRHTALLRSLQGRSELSGAEFEELAEGLDLLADGAYEMLNELAFERADCPLLEGEDPVEVDLEVLRELQT</sequence>
<dbReference type="Pfam" id="PF15615">
    <property type="entry name" value="TerB_C"/>
    <property type="match status" value="1"/>
</dbReference>
<proteinExistence type="predicted"/>
<reference evidence="3" key="1">
    <citation type="journal article" date="2014" name="Front. Microbiol.">
        <title>High frequency of phylogenetically diverse reductive dehalogenase-homologous genes in deep subseafloor sedimentary metagenomes.</title>
        <authorList>
            <person name="Kawai M."/>
            <person name="Futagami T."/>
            <person name="Toyoda A."/>
            <person name="Takaki Y."/>
            <person name="Nishi S."/>
            <person name="Hori S."/>
            <person name="Arai W."/>
            <person name="Tsubouchi T."/>
            <person name="Morono Y."/>
            <person name="Uchiyama I."/>
            <person name="Ito T."/>
            <person name="Fujiyama A."/>
            <person name="Inagaki F."/>
            <person name="Takami H."/>
        </authorList>
    </citation>
    <scope>NUCLEOTIDE SEQUENCE</scope>
    <source>
        <strain evidence="3">Expedition CK06-06</strain>
    </source>
</reference>
<gene>
    <name evidence="3" type="ORF">S01H1_13121</name>
</gene>